<name>A0ABT1JER0_ACTCY</name>
<dbReference type="Gene3D" id="3.40.50.720">
    <property type="entry name" value="NAD(P)-binding Rossmann-like Domain"/>
    <property type="match status" value="1"/>
</dbReference>
<evidence type="ECO:0000259" key="1">
    <source>
        <dbReference type="Pfam" id="PF13460"/>
    </source>
</evidence>
<keyword evidence="3" id="KW-1185">Reference proteome</keyword>
<dbReference type="PANTHER" id="PTHR43162:SF1">
    <property type="entry name" value="PRESTALK A DIFFERENTIATION PROTEIN A"/>
    <property type="match status" value="1"/>
</dbReference>
<dbReference type="InterPro" id="IPR036291">
    <property type="entry name" value="NAD(P)-bd_dom_sf"/>
</dbReference>
<gene>
    <name evidence="2" type="ORF">G443_001257</name>
</gene>
<feature type="domain" description="NAD(P)-binding" evidence="1">
    <location>
        <begin position="20"/>
        <end position="158"/>
    </location>
</feature>
<comment type="caution">
    <text evidence="2">The sequence shown here is derived from an EMBL/GenBank/DDBJ whole genome shotgun (WGS) entry which is preliminary data.</text>
</comment>
<dbReference type="SUPFAM" id="SSF51735">
    <property type="entry name" value="NAD(P)-binding Rossmann-fold domains"/>
    <property type="match status" value="1"/>
</dbReference>
<protein>
    <submittedName>
        <fullName evidence="2">NAD(P)H-binding</fullName>
    </submittedName>
</protein>
<dbReference type="InterPro" id="IPR051604">
    <property type="entry name" value="Ergot_Alk_Oxidoreductase"/>
</dbReference>
<organism evidence="2 3">
    <name type="scientific">Actinoalloteichus caeruleus DSM 43889</name>
    <dbReference type="NCBI Taxonomy" id="1120930"/>
    <lineage>
        <taxon>Bacteria</taxon>
        <taxon>Bacillati</taxon>
        <taxon>Actinomycetota</taxon>
        <taxon>Actinomycetes</taxon>
        <taxon>Pseudonocardiales</taxon>
        <taxon>Pseudonocardiaceae</taxon>
        <taxon>Actinoalloteichus</taxon>
        <taxon>Actinoalloteichus cyanogriseus</taxon>
    </lineage>
</organism>
<dbReference type="InterPro" id="IPR016040">
    <property type="entry name" value="NAD(P)-bd_dom"/>
</dbReference>
<dbReference type="PANTHER" id="PTHR43162">
    <property type="match status" value="1"/>
</dbReference>
<dbReference type="Pfam" id="PF13460">
    <property type="entry name" value="NAD_binding_10"/>
    <property type="match status" value="1"/>
</dbReference>
<sequence>MARLLGNAGVPVRLAARSGPVRFDWWDQDTWDPALTGAAAVYLVPLDGAALTRAFVERAAALGVRRVVLLSGRGVDVPGYLGDGNGGGDTHIHGERAVRDSGLEWTILRPGWFAQDFSEGFFREAVLAGEMRLPTGDGSATFVDAEDIAAVAVAALTEDGHVGETYEL</sequence>
<reference evidence="2 3" key="1">
    <citation type="submission" date="2022-06" db="EMBL/GenBank/DDBJ databases">
        <title>Genomic Encyclopedia of Type Strains, Phase I: the one thousand microbial genomes (KMG-I) project.</title>
        <authorList>
            <person name="Kyrpides N."/>
        </authorList>
    </citation>
    <scope>NUCLEOTIDE SEQUENCE [LARGE SCALE GENOMIC DNA]</scope>
    <source>
        <strain evidence="2 3">DSM 43889</strain>
    </source>
</reference>
<dbReference type="EMBL" id="AUBJ02000001">
    <property type="protein sequence ID" value="MCP2330987.1"/>
    <property type="molecule type" value="Genomic_DNA"/>
</dbReference>
<dbReference type="Proteomes" id="UP000791080">
    <property type="component" value="Unassembled WGS sequence"/>
</dbReference>
<accession>A0ABT1JER0</accession>
<evidence type="ECO:0000313" key="3">
    <source>
        <dbReference type="Proteomes" id="UP000791080"/>
    </source>
</evidence>
<proteinExistence type="predicted"/>
<evidence type="ECO:0000313" key="2">
    <source>
        <dbReference type="EMBL" id="MCP2330987.1"/>
    </source>
</evidence>